<evidence type="ECO:0000313" key="2">
    <source>
        <dbReference type="Proteomes" id="UP000182235"/>
    </source>
</evidence>
<reference evidence="1 2" key="1">
    <citation type="submission" date="2015-07" db="EMBL/GenBank/DDBJ databases">
        <title>Emmonsia species relationships and genome sequence.</title>
        <authorList>
            <consortium name="The Broad Institute Genomics Platform"/>
            <person name="Cuomo C.A."/>
            <person name="Munoz J.F."/>
            <person name="Imamovic A."/>
            <person name="Priest M.E."/>
            <person name="Young S."/>
            <person name="Clay O.K."/>
            <person name="McEwen J.G."/>
        </authorList>
    </citation>
    <scope>NUCLEOTIDE SEQUENCE [LARGE SCALE GENOMIC DNA]</scope>
    <source>
        <strain evidence="1 2">UAMH 9510</strain>
    </source>
</reference>
<dbReference type="OrthoDB" id="3520662at2759"/>
<proteinExistence type="predicted"/>
<gene>
    <name evidence="1" type="ORF">AJ78_06058</name>
</gene>
<comment type="caution">
    <text evidence="1">The sequence shown here is derived from an EMBL/GenBank/DDBJ whole genome shotgun (WGS) entry which is preliminary data.</text>
</comment>
<dbReference type="STRING" id="1447872.A0A1J9PBR8"/>
<dbReference type="AlphaFoldDB" id="A0A1J9PBR8"/>
<evidence type="ECO:0000313" key="1">
    <source>
        <dbReference type="EMBL" id="OJD13486.1"/>
    </source>
</evidence>
<dbReference type="EMBL" id="LGRN01000295">
    <property type="protein sequence ID" value="OJD13486.1"/>
    <property type="molecule type" value="Genomic_DNA"/>
</dbReference>
<dbReference type="VEuPathDB" id="FungiDB:AJ78_06058"/>
<organism evidence="1 2">
    <name type="scientific">Emergomyces pasteurianus Ep9510</name>
    <dbReference type="NCBI Taxonomy" id="1447872"/>
    <lineage>
        <taxon>Eukaryota</taxon>
        <taxon>Fungi</taxon>
        <taxon>Dikarya</taxon>
        <taxon>Ascomycota</taxon>
        <taxon>Pezizomycotina</taxon>
        <taxon>Eurotiomycetes</taxon>
        <taxon>Eurotiomycetidae</taxon>
        <taxon>Onygenales</taxon>
        <taxon>Ajellomycetaceae</taxon>
        <taxon>Emergomyces</taxon>
    </lineage>
</organism>
<keyword evidence="2" id="KW-1185">Reference proteome</keyword>
<sequence>MAASALEIANSTLSRIMSDLWNYNRVDSPLDDVLQKVLHLKTQLEVQEVLQATALLLQQRPSNQPLPKQQAVRVKHLMKFVFEKAGHEKEKQERLKNLDCSSLIFLGLSYNVKTLYEMRTSQFDFLINNIGDFIRRHKLNDYLYRNDIDRVVNGQFDAEDDNSLKEFQKNQQSTPSDVYESHKSQRRYTPDTLHFARQGIPNSEPPPIGTLTLFLRDSKINDYPDSLTGSAYQLTVKDAQAVTASDQIRGQIWLTNTYNMNFPPFITIPISQEMSDKFATQLQQIDLSSHNLKFQG</sequence>
<accession>A0A1J9PBR8</accession>
<name>A0A1J9PBR8_9EURO</name>
<protein>
    <submittedName>
        <fullName evidence="1">Uncharacterized protein</fullName>
    </submittedName>
</protein>
<dbReference type="Proteomes" id="UP000182235">
    <property type="component" value="Unassembled WGS sequence"/>
</dbReference>